<dbReference type="AlphaFoldDB" id="A0A5B7K9L1"/>
<proteinExistence type="predicted"/>
<keyword evidence="3" id="KW-1185">Reference proteome</keyword>
<evidence type="ECO:0000313" key="2">
    <source>
        <dbReference type="EMBL" id="MPD03277.1"/>
    </source>
</evidence>
<name>A0A5B7K9L1_PORTR</name>
<feature type="compositionally biased region" description="Polar residues" evidence="1">
    <location>
        <begin position="45"/>
        <end position="59"/>
    </location>
</feature>
<dbReference type="Proteomes" id="UP000324222">
    <property type="component" value="Unassembled WGS sequence"/>
</dbReference>
<organism evidence="2 3">
    <name type="scientific">Portunus trituberculatus</name>
    <name type="common">Swimming crab</name>
    <name type="synonym">Neptunus trituberculatus</name>
    <dbReference type="NCBI Taxonomy" id="210409"/>
    <lineage>
        <taxon>Eukaryota</taxon>
        <taxon>Metazoa</taxon>
        <taxon>Ecdysozoa</taxon>
        <taxon>Arthropoda</taxon>
        <taxon>Crustacea</taxon>
        <taxon>Multicrustacea</taxon>
        <taxon>Malacostraca</taxon>
        <taxon>Eumalacostraca</taxon>
        <taxon>Eucarida</taxon>
        <taxon>Decapoda</taxon>
        <taxon>Pleocyemata</taxon>
        <taxon>Brachyura</taxon>
        <taxon>Eubrachyura</taxon>
        <taxon>Portunoidea</taxon>
        <taxon>Portunidae</taxon>
        <taxon>Portuninae</taxon>
        <taxon>Portunus</taxon>
    </lineage>
</organism>
<feature type="region of interest" description="Disordered" evidence="1">
    <location>
        <begin position="26"/>
        <end position="68"/>
    </location>
</feature>
<dbReference type="EMBL" id="VSRR010135482">
    <property type="protein sequence ID" value="MPD03277.1"/>
    <property type="molecule type" value="Genomic_DNA"/>
</dbReference>
<feature type="compositionally biased region" description="Acidic residues" evidence="1">
    <location>
        <begin position="27"/>
        <end position="41"/>
    </location>
</feature>
<accession>A0A5B7K9L1</accession>
<protein>
    <submittedName>
        <fullName evidence="2">Uncharacterized protein</fullName>
    </submittedName>
</protein>
<evidence type="ECO:0000313" key="3">
    <source>
        <dbReference type="Proteomes" id="UP000324222"/>
    </source>
</evidence>
<gene>
    <name evidence="2" type="ORF">E2C01_098906</name>
</gene>
<evidence type="ECO:0000256" key="1">
    <source>
        <dbReference type="SAM" id="MobiDB-lite"/>
    </source>
</evidence>
<reference evidence="2 3" key="1">
    <citation type="submission" date="2019-05" db="EMBL/GenBank/DDBJ databases">
        <title>Another draft genome of Portunus trituberculatus and its Hox gene families provides insights of decapod evolution.</title>
        <authorList>
            <person name="Jeong J.-H."/>
            <person name="Song I."/>
            <person name="Kim S."/>
            <person name="Choi T."/>
            <person name="Kim D."/>
            <person name="Ryu S."/>
            <person name="Kim W."/>
        </authorList>
    </citation>
    <scope>NUCLEOTIDE SEQUENCE [LARGE SCALE GENOMIC DNA]</scope>
    <source>
        <tissue evidence="2">Muscle</tissue>
    </source>
</reference>
<comment type="caution">
    <text evidence="2">The sequence shown here is derived from an EMBL/GenBank/DDBJ whole genome shotgun (WGS) entry which is preliminary data.</text>
</comment>
<sequence>MGPSSLRRPPPNCSLLMALVYLFRPGEEEEDEQNQEEEEEDTHTRSIPTSDPLSPNSPFLSPRQCAPPRLHHLPPLAFLLSLCIIITPFIMKSQALCKNTIMY</sequence>